<dbReference type="AlphaFoldDB" id="A0A2B4SRV4"/>
<keyword evidence="5" id="KW-0812">Transmembrane</keyword>
<dbReference type="PROSITE" id="PS01180">
    <property type="entry name" value="CUB"/>
    <property type="match status" value="2"/>
</dbReference>
<name>A0A2B4SRV4_STYPI</name>
<keyword evidence="5" id="KW-0472">Membrane</keyword>
<feature type="signal peptide" evidence="6">
    <location>
        <begin position="1"/>
        <end position="19"/>
    </location>
</feature>
<evidence type="ECO:0000256" key="1">
    <source>
        <dbReference type="ARBA" id="ARBA00022737"/>
    </source>
</evidence>
<protein>
    <submittedName>
        <fullName evidence="8">Cubilin</fullName>
    </submittedName>
</protein>
<evidence type="ECO:0000313" key="8">
    <source>
        <dbReference type="EMBL" id="PFX31318.1"/>
    </source>
</evidence>
<dbReference type="SMART" id="SM00042">
    <property type="entry name" value="CUB"/>
    <property type="match status" value="2"/>
</dbReference>
<organism evidence="8 9">
    <name type="scientific">Stylophora pistillata</name>
    <name type="common">Smooth cauliflower coral</name>
    <dbReference type="NCBI Taxonomy" id="50429"/>
    <lineage>
        <taxon>Eukaryota</taxon>
        <taxon>Metazoa</taxon>
        <taxon>Cnidaria</taxon>
        <taxon>Anthozoa</taxon>
        <taxon>Hexacorallia</taxon>
        <taxon>Scleractinia</taxon>
        <taxon>Astrocoeniina</taxon>
        <taxon>Pocilloporidae</taxon>
        <taxon>Stylophora</taxon>
    </lineage>
</organism>
<dbReference type="EMBL" id="LSMT01000037">
    <property type="protein sequence ID" value="PFX31318.1"/>
    <property type="molecule type" value="Genomic_DNA"/>
</dbReference>
<keyword evidence="6" id="KW-0732">Signal</keyword>
<feature type="region of interest" description="Disordered" evidence="4">
    <location>
        <begin position="328"/>
        <end position="463"/>
    </location>
</feature>
<dbReference type="SUPFAM" id="SSF49854">
    <property type="entry name" value="Spermadhesin, CUB domain"/>
    <property type="match status" value="2"/>
</dbReference>
<keyword evidence="1" id="KW-0677">Repeat</keyword>
<dbReference type="Gene3D" id="2.60.120.290">
    <property type="entry name" value="Spermadhesin, CUB domain"/>
    <property type="match status" value="2"/>
</dbReference>
<feature type="chain" id="PRO_5013355743" evidence="6">
    <location>
        <begin position="20"/>
        <end position="463"/>
    </location>
</feature>
<comment type="caution">
    <text evidence="3">Lacks conserved residue(s) required for the propagation of feature annotation.</text>
</comment>
<dbReference type="InterPro" id="IPR035914">
    <property type="entry name" value="Sperma_CUB_dom_sf"/>
</dbReference>
<keyword evidence="9" id="KW-1185">Reference proteome</keyword>
<comment type="caution">
    <text evidence="8">The sequence shown here is derived from an EMBL/GenBank/DDBJ whole genome shotgun (WGS) entry which is preliminary data.</text>
</comment>
<reference evidence="9" key="1">
    <citation type="journal article" date="2017" name="bioRxiv">
        <title>Comparative analysis of the genomes of Stylophora pistillata and Acropora digitifera provides evidence for extensive differences between species of corals.</title>
        <authorList>
            <person name="Voolstra C.R."/>
            <person name="Li Y."/>
            <person name="Liew Y.J."/>
            <person name="Baumgarten S."/>
            <person name="Zoccola D."/>
            <person name="Flot J.-F."/>
            <person name="Tambutte S."/>
            <person name="Allemand D."/>
            <person name="Aranda M."/>
        </authorList>
    </citation>
    <scope>NUCLEOTIDE SEQUENCE [LARGE SCALE GENOMIC DNA]</scope>
</reference>
<gene>
    <name evidence="8" type="primary">Cubn</name>
    <name evidence="8" type="ORF">AWC38_SpisGene3844</name>
</gene>
<dbReference type="Proteomes" id="UP000225706">
    <property type="component" value="Unassembled WGS sequence"/>
</dbReference>
<evidence type="ECO:0000256" key="4">
    <source>
        <dbReference type="SAM" id="MobiDB-lite"/>
    </source>
</evidence>
<feature type="compositionally biased region" description="Pro residues" evidence="4">
    <location>
        <begin position="449"/>
        <end position="463"/>
    </location>
</feature>
<dbReference type="PANTHER" id="PTHR24251:SF30">
    <property type="entry name" value="MEMBRANE FRIZZLED-RELATED PROTEIN"/>
    <property type="match status" value="1"/>
</dbReference>
<dbReference type="PANTHER" id="PTHR24251">
    <property type="entry name" value="OVOCHYMASE-RELATED"/>
    <property type="match status" value="1"/>
</dbReference>
<feature type="compositionally biased region" description="Pro residues" evidence="4">
    <location>
        <begin position="332"/>
        <end position="371"/>
    </location>
</feature>
<keyword evidence="2" id="KW-1015">Disulfide bond</keyword>
<evidence type="ECO:0000259" key="7">
    <source>
        <dbReference type="PROSITE" id="PS01180"/>
    </source>
</evidence>
<evidence type="ECO:0000256" key="6">
    <source>
        <dbReference type="SAM" id="SignalP"/>
    </source>
</evidence>
<evidence type="ECO:0000256" key="3">
    <source>
        <dbReference type="PROSITE-ProRule" id="PRU00059"/>
    </source>
</evidence>
<evidence type="ECO:0000256" key="5">
    <source>
        <dbReference type="SAM" id="Phobius"/>
    </source>
</evidence>
<dbReference type="Pfam" id="PF00431">
    <property type="entry name" value="CUB"/>
    <property type="match status" value="2"/>
</dbReference>
<proteinExistence type="predicted"/>
<feature type="transmembrane region" description="Helical" evidence="5">
    <location>
        <begin position="278"/>
        <end position="301"/>
    </location>
</feature>
<accession>A0A2B4SRV4</accession>
<feature type="domain" description="CUB" evidence="7">
    <location>
        <begin position="150"/>
        <end position="269"/>
    </location>
</feature>
<dbReference type="FunFam" id="2.60.120.290:FF:000005">
    <property type="entry name" value="Procollagen C-endopeptidase enhancer 1"/>
    <property type="match status" value="2"/>
</dbReference>
<feature type="compositionally biased region" description="Pro residues" evidence="4">
    <location>
        <begin position="404"/>
        <end position="439"/>
    </location>
</feature>
<dbReference type="OrthoDB" id="5985940at2759"/>
<sequence>MYLQLLTGLLLLEVGFVASNCNKGSHTGSFGTVSSPSYSTSSTYANNLYCTYDIRVGSGSGIKLSWLSFDIEGEMPNCNDDYVEIFIGCRRSSIGRYCSGNGYKPFDVYSSDNCLRLRFKSNSSGAGKGFQASYKSVSLGSSSGVGGSTCFSTKTLSSTSGVISSPNWPRDYPSLKDCYWKIEVGRNRGIKIAFMDFELKYDFGCDDDKVKVKGGDDSDSYDQSKTIRDSACGEKLPFDFTSSKERIWIRFKSDSFKSGRGFVAGYVMYKSSDDSSSLGGVVVGILVPLVFVFFCAGCIYYRCVRQRRLARAQQHTAVAYVAAPPQQVTINHPPPAPQPGYGPPPPQTGHYPPPQPGYAPPPQPGYAPPPYSQVMGASYLQQDKSGSYPVAPPGGAPPFSSGQPYPPGPTAPYPPGQPAGAPPYPIAQPDGVPPFPAFQPAPGGVAPYPSAPPPAGTPPYPQQ</sequence>
<evidence type="ECO:0000256" key="2">
    <source>
        <dbReference type="ARBA" id="ARBA00023157"/>
    </source>
</evidence>
<feature type="domain" description="CUB" evidence="7">
    <location>
        <begin position="21"/>
        <end position="137"/>
    </location>
</feature>
<dbReference type="CDD" id="cd00041">
    <property type="entry name" value="CUB"/>
    <property type="match status" value="2"/>
</dbReference>
<evidence type="ECO:0000313" key="9">
    <source>
        <dbReference type="Proteomes" id="UP000225706"/>
    </source>
</evidence>
<keyword evidence="5" id="KW-1133">Transmembrane helix</keyword>
<dbReference type="InterPro" id="IPR000859">
    <property type="entry name" value="CUB_dom"/>
</dbReference>